<evidence type="ECO:0000313" key="3">
    <source>
        <dbReference type="EMBL" id="ANZ35554.1"/>
    </source>
</evidence>
<keyword evidence="2" id="KW-0812">Transmembrane</keyword>
<keyword evidence="4" id="KW-1185">Reference proteome</keyword>
<sequence>MRKREQAEGLDWVTWMGAAVLLASVAVLSFSTLMELAVRGGYTDWRKWLWPLSLDAAAMVALRYWLARGLPASARRTGLALALVVIILSTGGNALEHWWQGGLLAAVMGSIPPLVLAAVALLIDLGLRRQDLAPDTPAHAPAAAPGPGELVTSDDAAPDVQSEACDEATMRPLRRDLSERLVQLELLTTKHPTPAPGAEQTPRQDPVPPGLDLALVKRAHELIAKSEGAPGFRRIGRDLLARELGTSPHQARLQLAHYDATNSTTPGAGADTKETASA</sequence>
<dbReference type="KEGG" id="led:BBK82_05120"/>
<dbReference type="RefSeq" id="WP_065913964.1">
    <property type="nucleotide sequence ID" value="NZ_CP016793.1"/>
</dbReference>
<evidence type="ECO:0000256" key="2">
    <source>
        <dbReference type="SAM" id="Phobius"/>
    </source>
</evidence>
<feature type="transmembrane region" description="Helical" evidence="2">
    <location>
        <begin position="78"/>
        <end position="95"/>
    </location>
</feature>
<feature type="transmembrane region" description="Helical" evidence="2">
    <location>
        <begin position="101"/>
        <end position="123"/>
    </location>
</feature>
<gene>
    <name evidence="3" type="ORF">BBK82_05120</name>
</gene>
<evidence type="ECO:0000313" key="4">
    <source>
        <dbReference type="Proteomes" id="UP000093053"/>
    </source>
</evidence>
<name>A0A1B2HCU2_9PSEU</name>
<dbReference type="STRING" id="1586287.BBK82_05120"/>
<dbReference type="AlphaFoldDB" id="A0A1B2HCU2"/>
<evidence type="ECO:0008006" key="5">
    <source>
        <dbReference type="Google" id="ProtNLM"/>
    </source>
</evidence>
<protein>
    <recommendedName>
        <fullName evidence="5">DUF2637 domain-containing protein</fullName>
    </recommendedName>
</protein>
<feature type="transmembrane region" description="Helical" evidence="2">
    <location>
        <begin position="48"/>
        <end position="66"/>
    </location>
</feature>
<keyword evidence="2" id="KW-0472">Membrane</keyword>
<feature type="compositionally biased region" description="Low complexity" evidence="1">
    <location>
        <begin position="136"/>
        <end position="147"/>
    </location>
</feature>
<reference evidence="3 4" key="1">
    <citation type="submission" date="2016-07" db="EMBL/GenBank/DDBJ databases">
        <title>Complete genome sequence of the Lentzea guizhouensis DHS C013.</title>
        <authorList>
            <person name="Cao C."/>
        </authorList>
    </citation>
    <scope>NUCLEOTIDE SEQUENCE [LARGE SCALE GENOMIC DNA]</scope>
    <source>
        <strain evidence="3 4">DHS C013</strain>
    </source>
</reference>
<feature type="transmembrane region" description="Helical" evidence="2">
    <location>
        <begin position="12"/>
        <end position="33"/>
    </location>
</feature>
<feature type="region of interest" description="Disordered" evidence="1">
    <location>
        <begin position="136"/>
        <end position="155"/>
    </location>
</feature>
<dbReference type="Proteomes" id="UP000093053">
    <property type="component" value="Chromosome"/>
</dbReference>
<dbReference type="EMBL" id="CP016793">
    <property type="protein sequence ID" value="ANZ35554.1"/>
    <property type="molecule type" value="Genomic_DNA"/>
</dbReference>
<dbReference type="Pfam" id="PF10935">
    <property type="entry name" value="DUF2637"/>
    <property type="match status" value="1"/>
</dbReference>
<keyword evidence="2" id="KW-1133">Transmembrane helix</keyword>
<accession>A0A1B2HCU2</accession>
<organism evidence="3 4">
    <name type="scientific">Lentzea guizhouensis</name>
    <dbReference type="NCBI Taxonomy" id="1586287"/>
    <lineage>
        <taxon>Bacteria</taxon>
        <taxon>Bacillati</taxon>
        <taxon>Actinomycetota</taxon>
        <taxon>Actinomycetes</taxon>
        <taxon>Pseudonocardiales</taxon>
        <taxon>Pseudonocardiaceae</taxon>
        <taxon>Lentzea</taxon>
    </lineage>
</organism>
<feature type="region of interest" description="Disordered" evidence="1">
    <location>
        <begin position="259"/>
        <end position="278"/>
    </location>
</feature>
<proteinExistence type="predicted"/>
<evidence type="ECO:0000256" key="1">
    <source>
        <dbReference type="SAM" id="MobiDB-lite"/>
    </source>
</evidence>
<dbReference type="InterPro" id="IPR021235">
    <property type="entry name" value="DUF2637"/>
</dbReference>